<evidence type="ECO:0000313" key="5">
    <source>
        <dbReference type="EMBL" id="VVC95598.1"/>
    </source>
</evidence>
<dbReference type="PROSITE" id="PS50076">
    <property type="entry name" value="DNAJ_2"/>
    <property type="match status" value="1"/>
</dbReference>
<dbReference type="AlphaFoldDB" id="A0A5E4QCW1"/>
<dbReference type="PANTHER" id="PTHR44500:SF1">
    <property type="entry name" value="DNAJ HOMOLOG SUBFAMILY C MEMBER 12"/>
    <property type="match status" value="1"/>
</dbReference>
<dbReference type="PRINTS" id="PR00625">
    <property type="entry name" value="JDOMAIN"/>
</dbReference>
<evidence type="ECO:0000313" key="6">
    <source>
        <dbReference type="Proteomes" id="UP000324832"/>
    </source>
</evidence>
<evidence type="ECO:0000256" key="3">
    <source>
        <dbReference type="SAM" id="MobiDB-lite"/>
    </source>
</evidence>
<feature type="compositionally biased region" description="Basic and acidic residues" evidence="3">
    <location>
        <begin position="162"/>
        <end position="173"/>
    </location>
</feature>
<dbReference type="InterPro" id="IPR001623">
    <property type="entry name" value="DnaJ_domain"/>
</dbReference>
<keyword evidence="6" id="KW-1185">Reference proteome</keyword>
<feature type="domain" description="J" evidence="4">
    <location>
        <begin position="69"/>
        <end position="134"/>
    </location>
</feature>
<feature type="compositionally biased region" description="Polar residues" evidence="3">
    <location>
        <begin position="174"/>
        <end position="183"/>
    </location>
</feature>
<gene>
    <name evidence="5" type="ORF">LSINAPIS_LOCUS7276</name>
</gene>
<accession>A0A5E4QCW1</accession>
<dbReference type="FunFam" id="1.10.287.110:FF:000049">
    <property type="entry name" value="DnaJ homolog subfamily C member 12"/>
    <property type="match status" value="1"/>
</dbReference>
<evidence type="ECO:0000256" key="2">
    <source>
        <dbReference type="ARBA" id="ARBA00073114"/>
    </source>
</evidence>
<reference evidence="5 6" key="1">
    <citation type="submission" date="2017-07" db="EMBL/GenBank/DDBJ databases">
        <authorList>
            <person name="Talla V."/>
            <person name="Backstrom N."/>
        </authorList>
    </citation>
    <scope>NUCLEOTIDE SEQUENCE [LARGE SCALE GENOMIC DNA]</scope>
</reference>
<dbReference type="SMART" id="SM00271">
    <property type="entry name" value="DnaJ"/>
    <property type="match status" value="1"/>
</dbReference>
<dbReference type="Gene3D" id="1.10.287.110">
    <property type="entry name" value="DnaJ domain"/>
    <property type="match status" value="1"/>
</dbReference>
<evidence type="ECO:0000256" key="1">
    <source>
        <dbReference type="ARBA" id="ARBA00023186"/>
    </source>
</evidence>
<dbReference type="InterPro" id="IPR036869">
    <property type="entry name" value="J_dom_sf"/>
</dbReference>
<feature type="region of interest" description="Disordered" evidence="3">
    <location>
        <begin position="156"/>
        <end position="222"/>
    </location>
</feature>
<dbReference type="Proteomes" id="UP000324832">
    <property type="component" value="Unassembled WGS sequence"/>
</dbReference>
<protein>
    <recommendedName>
        <fullName evidence="2 4">J domain-containing protein</fullName>
    </recommendedName>
</protein>
<dbReference type="EMBL" id="FZQP02002349">
    <property type="protein sequence ID" value="VVC95598.1"/>
    <property type="molecule type" value="Genomic_DNA"/>
</dbReference>
<sequence length="222" mass="25087">MLKNRVHFCYAITINSSCSALLNAVKALQPWTRKLERFYVVSVRVLQGRVVNMTGVDEILNYEKSSDDDFYGLLGCDETSTVEQITAEYKVRALQYHPDKNGGDKEAEAMFQKLKEAKETLCDPSRRCLYDKWKNSGISMGYKQWLGMKEHVQQSMHWSKPKTKDRMLEDDSARSSGPSSLGPTNAAARRASEGGANLWGRFGAGNQEPPSDVVSKFRNYEI</sequence>
<keyword evidence="1" id="KW-0143">Chaperone</keyword>
<organism evidence="5 6">
    <name type="scientific">Leptidea sinapis</name>
    <dbReference type="NCBI Taxonomy" id="189913"/>
    <lineage>
        <taxon>Eukaryota</taxon>
        <taxon>Metazoa</taxon>
        <taxon>Ecdysozoa</taxon>
        <taxon>Arthropoda</taxon>
        <taxon>Hexapoda</taxon>
        <taxon>Insecta</taxon>
        <taxon>Pterygota</taxon>
        <taxon>Neoptera</taxon>
        <taxon>Endopterygota</taxon>
        <taxon>Lepidoptera</taxon>
        <taxon>Glossata</taxon>
        <taxon>Ditrysia</taxon>
        <taxon>Papilionoidea</taxon>
        <taxon>Pieridae</taxon>
        <taxon>Dismorphiinae</taxon>
        <taxon>Leptidea</taxon>
    </lineage>
</organism>
<evidence type="ECO:0000259" key="4">
    <source>
        <dbReference type="PROSITE" id="PS50076"/>
    </source>
</evidence>
<dbReference type="SUPFAM" id="SSF46565">
    <property type="entry name" value="Chaperone J-domain"/>
    <property type="match status" value="1"/>
</dbReference>
<dbReference type="GO" id="GO:0005737">
    <property type="term" value="C:cytoplasm"/>
    <property type="evidence" value="ECO:0007669"/>
    <property type="project" value="TreeGrafter"/>
</dbReference>
<dbReference type="PANTHER" id="PTHR44500">
    <property type="entry name" value="DNAJ HOMOLOG SUBFAMILY C MEMBER 12"/>
    <property type="match status" value="1"/>
</dbReference>
<dbReference type="CDD" id="cd06257">
    <property type="entry name" value="DnaJ"/>
    <property type="match status" value="1"/>
</dbReference>
<proteinExistence type="predicted"/>
<dbReference type="Pfam" id="PF00226">
    <property type="entry name" value="DnaJ"/>
    <property type="match status" value="1"/>
</dbReference>
<dbReference type="InterPro" id="IPR029827">
    <property type="entry name" value="JDP1-like"/>
</dbReference>
<name>A0A5E4QCW1_9NEOP</name>